<reference evidence="2" key="1">
    <citation type="journal article" date="2019" name="Int. J. Syst. Evol. Microbiol.">
        <title>The Global Catalogue of Microorganisms (GCM) 10K type strain sequencing project: providing services to taxonomists for standard genome sequencing and annotation.</title>
        <authorList>
            <consortium name="The Broad Institute Genomics Platform"/>
            <consortium name="The Broad Institute Genome Sequencing Center for Infectious Disease"/>
            <person name="Wu L."/>
            <person name="Ma J."/>
        </authorList>
    </citation>
    <scope>NUCLEOTIDE SEQUENCE [LARGE SCALE GENOMIC DNA]</scope>
    <source>
        <strain evidence="2">KCTC 52644</strain>
    </source>
</reference>
<keyword evidence="2" id="KW-1185">Reference proteome</keyword>
<dbReference type="RefSeq" id="WP_379804050.1">
    <property type="nucleotide sequence ID" value="NZ_JBHUOL010000006.1"/>
</dbReference>
<name>A0ABW5Z5B1_9FLAO</name>
<organism evidence="1 2">
    <name type="scientific">Flavobacterium ardleyense</name>
    <dbReference type="NCBI Taxonomy" id="2038737"/>
    <lineage>
        <taxon>Bacteria</taxon>
        <taxon>Pseudomonadati</taxon>
        <taxon>Bacteroidota</taxon>
        <taxon>Flavobacteriia</taxon>
        <taxon>Flavobacteriales</taxon>
        <taxon>Flavobacteriaceae</taxon>
        <taxon>Flavobacterium</taxon>
    </lineage>
</organism>
<evidence type="ECO:0000313" key="2">
    <source>
        <dbReference type="Proteomes" id="UP001597549"/>
    </source>
</evidence>
<protein>
    <recommendedName>
        <fullName evidence="3">DUF3575 domain containing protein</fullName>
    </recommendedName>
</protein>
<dbReference type="EMBL" id="JBHUOL010000006">
    <property type="protein sequence ID" value="MFD2907628.1"/>
    <property type="molecule type" value="Genomic_DNA"/>
</dbReference>
<comment type="caution">
    <text evidence="1">The sequence shown here is derived from an EMBL/GenBank/DDBJ whole genome shotgun (WGS) entry which is preliminary data.</text>
</comment>
<dbReference type="Proteomes" id="UP001597549">
    <property type="component" value="Unassembled WGS sequence"/>
</dbReference>
<evidence type="ECO:0008006" key="3">
    <source>
        <dbReference type="Google" id="ProtNLM"/>
    </source>
</evidence>
<gene>
    <name evidence="1" type="ORF">ACFSX9_02660</name>
</gene>
<evidence type="ECO:0000313" key="1">
    <source>
        <dbReference type="EMBL" id="MFD2907628.1"/>
    </source>
</evidence>
<sequence length="230" mass="27226">MKSSYILISFVILFTNFTFAQEKSIDEFNSIITLSTFSPIVNYAPRWNLGYIRKIDKRYWLGFELGYGNKNISVNFAEKGGYIKNDYKIFEIKPEIYYDLKPKSKLKHLLSLEFQYVKHTDKFNNSWYYDLDSKTYFKFDSAEYQRIKYGIGINYNLIYNITKNLALLQKAGIGFRKRDVLYSNVINRIEDENFEEPDSSVIPVSNGFLRDNGINNSFNFNLDLKIIYKF</sequence>
<proteinExistence type="predicted"/>
<accession>A0ABW5Z5B1</accession>